<dbReference type="PANTHER" id="PTHR42891">
    <property type="entry name" value="D-GLYCERO-BETA-D-MANNO-HEPTOSE-1,7-BISPHOSPHATE 7-PHOSPHATASE"/>
    <property type="match status" value="1"/>
</dbReference>
<dbReference type="InterPro" id="IPR006549">
    <property type="entry name" value="HAD-SF_hydro_IIIA"/>
</dbReference>
<dbReference type="InterPro" id="IPR023214">
    <property type="entry name" value="HAD_sf"/>
</dbReference>
<dbReference type="NCBIfam" id="TIGR01662">
    <property type="entry name" value="HAD-SF-IIIA"/>
    <property type="match status" value="1"/>
</dbReference>
<evidence type="ECO:0000313" key="9">
    <source>
        <dbReference type="Proteomes" id="UP001054902"/>
    </source>
</evidence>
<dbReference type="PANTHER" id="PTHR42891:SF1">
    <property type="entry name" value="D-GLYCERO-BETA-D-MANNO-HEPTOSE-1,7-BISPHOSPHATE 7-PHOSPHATASE"/>
    <property type="match status" value="1"/>
</dbReference>
<evidence type="ECO:0000256" key="7">
    <source>
        <dbReference type="ARBA" id="ARBA00031828"/>
    </source>
</evidence>
<comment type="subcellular location">
    <subcellularLocation>
        <location evidence="1">Cytoplasm</location>
    </subcellularLocation>
</comment>
<dbReference type="AlphaFoldDB" id="A0AAD3H5Z1"/>
<evidence type="ECO:0000256" key="3">
    <source>
        <dbReference type="ARBA" id="ARBA00022490"/>
    </source>
</evidence>
<dbReference type="Pfam" id="PF00702">
    <property type="entry name" value="Hydrolase"/>
    <property type="match status" value="1"/>
</dbReference>
<evidence type="ECO:0000256" key="5">
    <source>
        <dbReference type="ARBA" id="ARBA00022801"/>
    </source>
</evidence>
<keyword evidence="9" id="KW-1185">Reference proteome</keyword>
<dbReference type="GO" id="GO:0005737">
    <property type="term" value="C:cytoplasm"/>
    <property type="evidence" value="ECO:0007669"/>
    <property type="project" value="UniProtKB-SubCell"/>
</dbReference>
<dbReference type="GO" id="GO:0005975">
    <property type="term" value="P:carbohydrate metabolic process"/>
    <property type="evidence" value="ECO:0007669"/>
    <property type="project" value="InterPro"/>
</dbReference>
<dbReference type="SUPFAM" id="SSF56784">
    <property type="entry name" value="HAD-like"/>
    <property type="match status" value="1"/>
</dbReference>
<keyword evidence="6" id="KW-0119">Carbohydrate metabolism</keyword>
<dbReference type="EMBL" id="BLLK01000045">
    <property type="protein sequence ID" value="GFH51258.1"/>
    <property type="molecule type" value="Genomic_DNA"/>
</dbReference>
<comment type="similarity">
    <text evidence="2">Belongs to the GmhB family.</text>
</comment>
<dbReference type="InterPro" id="IPR006543">
    <property type="entry name" value="Histidinol-phos"/>
</dbReference>
<gene>
    <name evidence="8" type="ORF">CTEN210_07734</name>
</gene>
<evidence type="ECO:0000256" key="2">
    <source>
        <dbReference type="ARBA" id="ARBA00005628"/>
    </source>
</evidence>
<dbReference type="Proteomes" id="UP001054902">
    <property type="component" value="Unassembled WGS sequence"/>
</dbReference>
<dbReference type="Gene3D" id="3.40.50.1000">
    <property type="entry name" value="HAD superfamily/HAD-like"/>
    <property type="match status" value="1"/>
</dbReference>
<proteinExistence type="inferred from homology"/>
<dbReference type="NCBIfam" id="TIGR01656">
    <property type="entry name" value="Histidinol-ppas"/>
    <property type="match status" value="1"/>
</dbReference>
<evidence type="ECO:0000313" key="8">
    <source>
        <dbReference type="EMBL" id="GFH51258.1"/>
    </source>
</evidence>
<accession>A0AAD3H5Z1</accession>
<dbReference type="GO" id="GO:0046872">
    <property type="term" value="F:metal ion binding"/>
    <property type="evidence" value="ECO:0007669"/>
    <property type="project" value="UniProtKB-KW"/>
</dbReference>
<name>A0AAD3H5Z1_9STRA</name>
<evidence type="ECO:0000256" key="1">
    <source>
        <dbReference type="ARBA" id="ARBA00004496"/>
    </source>
</evidence>
<organism evidence="8 9">
    <name type="scientific">Chaetoceros tenuissimus</name>
    <dbReference type="NCBI Taxonomy" id="426638"/>
    <lineage>
        <taxon>Eukaryota</taxon>
        <taxon>Sar</taxon>
        <taxon>Stramenopiles</taxon>
        <taxon>Ochrophyta</taxon>
        <taxon>Bacillariophyta</taxon>
        <taxon>Coscinodiscophyceae</taxon>
        <taxon>Chaetocerotophycidae</taxon>
        <taxon>Chaetocerotales</taxon>
        <taxon>Chaetocerotaceae</taxon>
        <taxon>Chaetoceros</taxon>
    </lineage>
</organism>
<comment type="caution">
    <text evidence="8">The sequence shown here is derived from an EMBL/GenBank/DDBJ whole genome shotgun (WGS) entry which is preliminary data.</text>
</comment>
<keyword evidence="5" id="KW-0378">Hydrolase</keyword>
<dbReference type="GO" id="GO:0016791">
    <property type="term" value="F:phosphatase activity"/>
    <property type="evidence" value="ECO:0007669"/>
    <property type="project" value="InterPro"/>
</dbReference>
<sequence>MLPKLVLLDRDGVINRDVGAPGVLDSSQLELTPNAGVAIGRLKRAGCKIAVVTNQSCVGKGLISEAYLVENIHKQLQTILLEEDSDALIEHFLYCTSLRDSGDPRMKPNSGMLIEAMEMFRFNPEETVLIGDAFRDLIAASGAGIKLRVLVETGYGHELISRSPNLNKCDGVELIDDENFNDALMPPISPFLYTTNLNTAVEWILREHQ</sequence>
<evidence type="ECO:0000256" key="6">
    <source>
        <dbReference type="ARBA" id="ARBA00023277"/>
    </source>
</evidence>
<protein>
    <recommendedName>
        <fullName evidence="7">D,D-heptose 1,7-bisphosphate phosphatase</fullName>
    </recommendedName>
</protein>
<dbReference type="InterPro" id="IPR036412">
    <property type="entry name" value="HAD-like_sf"/>
</dbReference>
<dbReference type="InterPro" id="IPR004446">
    <property type="entry name" value="Heptose_bisP_phosphatase"/>
</dbReference>
<reference evidence="8 9" key="1">
    <citation type="journal article" date="2021" name="Sci. Rep.">
        <title>The genome of the diatom Chaetoceros tenuissimus carries an ancient integrated fragment of an extant virus.</title>
        <authorList>
            <person name="Hongo Y."/>
            <person name="Kimura K."/>
            <person name="Takaki Y."/>
            <person name="Yoshida Y."/>
            <person name="Baba S."/>
            <person name="Kobayashi G."/>
            <person name="Nagasaki K."/>
            <person name="Hano T."/>
            <person name="Tomaru Y."/>
        </authorList>
    </citation>
    <scope>NUCLEOTIDE SEQUENCE [LARGE SCALE GENOMIC DNA]</scope>
    <source>
        <strain evidence="8 9">NIES-3715</strain>
    </source>
</reference>
<keyword evidence="3" id="KW-0963">Cytoplasm</keyword>
<keyword evidence="4" id="KW-0479">Metal-binding</keyword>
<evidence type="ECO:0000256" key="4">
    <source>
        <dbReference type="ARBA" id="ARBA00022723"/>
    </source>
</evidence>